<evidence type="ECO:0000259" key="2">
    <source>
        <dbReference type="Pfam" id="PF14258"/>
    </source>
</evidence>
<keyword evidence="1" id="KW-0812">Transmembrane</keyword>
<reference evidence="3 4" key="1">
    <citation type="submission" date="2018-06" db="EMBL/GenBank/DDBJ databases">
        <title>Extensive metabolic versatility and redundancy in microbially diverse, dynamic hydrothermal sediments.</title>
        <authorList>
            <person name="Dombrowski N."/>
            <person name="Teske A."/>
            <person name="Baker B.J."/>
        </authorList>
    </citation>
    <scope>NUCLEOTIDE SEQUENCE [LARGE SCALE GENOMIC DNA]</scope>
    <source>
        <strain evidence="3">B3_G15</strain>
    </source>
</reference>
<dbReference type="Pfam" id="PF14258">
    <property type="entry name" value="DUF4350"/>
    <property type="match status" value="1"/>
</dbReference>
<organism evidence="3 4">
    <name type="scientific">Aerophobetes bacterium</name>
    <dbReference type="NCBI Taxonomy" id="2030807"/>
    <lineage>
        <taxon>Bacteria</taxon>
        <taxon>Candidatus Aerophobota</taxon>
    </lineage>
</organism>
<keyword evidence="1" id="KW-1133">Transmembrane helix</keyword>
<feature type="transmembrane region" description="Helical" evidence="1">
    <location>
        <begin position="5"/>
        <end position="23"/>
    </location>
</feature>
<accession>A0A662DHP0</accession>
<keyword evidence="1" id="KW-0472">Membrane</keyword>
<feature type="transmembrane region" description="Helical" evidence="1">
    <location>
        <begin position="270"/>
        <end position="287"/>
    </location>
</feature>
<sequence length="326" mass="37202">MKGALILGCLAGVVVVMFLIRFFPPFDDFHLDNPFWNGLKDFQKETKAFSTDSLSGTELFRFPSETVLFIIGPSGTYNSEEISIISRYIKAGGVLILADDFGSANSILKGLGLKTRFSHHLVVDPLFRGKSSPLVKAVDIKGPLADIKSLMFNYPTSLKFNRLEGKVLATSSSFSFFDDNLNGKREKGEDNGPFPMIGEVGYGKGKILLIADSSLFINSMLNEEENRKFLKTIIKEKKVFIDTSHHPMTLFPKMKKIQIKIYQIASRFEIRYSIFLVLVILTVWMRFKKKKIQPEGDIQDILQRHPDWDREILKNVQRSRFNIDRF</sequence>
<evidence type="ECO:0000256" key="1">
    <source>
        <dbReference type="SAM" id="Phobius"/>
    </source>
</evidence>
<gene>
    <name evidence="3" type="ORF">DRJ04_00790</name>
</gene>
<dbReference type="AlphaFoldDB" id="A0A662DHP0"/>
<feature type="domain" description="DUF4350" evidence="2">
    <location>
        <begin position="35"/>
        <end position="231"/>
    </location>
</feature>
<evidence type="ECO:0000313" key="3">
    <source>
        <dbReference type="EMBL" id="RLE15280.1"/>
    </source>
</evidence>
<dbReference type="InterPro" id="IPR025646">
    <property type="entry name" value="DUF4350"/>
</dbReference>
<comment type="caution">
    <text evidence="3">The sequence shown here is derived from an EMBL/GenBank/DDBJ whole genome shotgun (WGS) entry which is preliminary data.</text>
</comment>
<name>A0A662DHP0_UNCAE</name>
<protein>
    <recommendedName>
        <fullName evidence="2">DUF4350 domain-containing protein</fullName>
    </recommendedName>
</protein>
<proteinExistence type="predicted"/>
<evidence type="ECO:0000313" key="4">
    <source>
        <dbReference type="Proteomes" id="UP000280417"/>
    </source>
</evidence>
<dbReference type="EMBL" id="QMQA01000010">
    <property type="protein sequence ID" value="RLE15280.1"/>
    <property type="molecule type" value="Genomic_DNA"/>
</dbReference>
<dbReference type="Proteomes" id="UP000280417">
    <property type="component" value="Unassembled WGS sequence"/>
</dbReference>